<evidence type="ECO:0000259" key="1">
    <source>
        <dbReference type="Pfam" id="PF13439"/>
    </source>
</evidence>
<dbReference type="InterPro" id="IPR050194">
    <property type="entry name" value="Glycosyltransferase_grp1"/>
</dbReference>
<organism evidence="2 3">
    <name type="scientific">Dickeya solani D s0432-1</name>
    <dbReference type="NCBI Taxonomy" id="1231725"/>
    <lineage>
        <taxon>Bacteria</taxon>
        <taxon>Pseudomonadati</taxon>
        <taxon>Pseudomonadota</taxon>
        <taxon>Gammaproteobacteria</taxon>
        <taxon>Enterobacterales</taxon>
        <taxon>Pectobacteriaceae</taxon>
        <taxon>Dickeya</taxon>
    </lineage>
</organism>
<dbReference type="Proteomes" id="UP000017142">
    <property type="component" value="Unassembled WGS sequence"/>
</dbReference>
<dbReference type="GeneID" id="43520018"/>
<accession>A0AAV3KBX9</accession>
<evidence type="ECO:0000313" key="2">
    <source>
        <dbReference type="EMBL" id="ERO58125.1"/>
    </source>
</evidence>
<dbReference type="CDD" id="cd03823">
    <property type="entry name" value="GT4_ExpE7-like"/>
    <property type="match status" value="1"/>
</dbReference>
<dbReference type="SUPFAM" id="SSF53756">
    <property type="entry name" value="UDP-Glycosyltransferase/glycogen phosphorylase"/>
    <property type="match status" value="1"/>
</dbReference>
<dbReference type="Pfam" id="PF13439">
    <property type="entry name" value="Glyco_transf_4"/>
    <property type="match status" value="1"/>
</dbReference>
<dbReference type="AlphaFoldDB" id="A0AAV3KBX9"/>
<name>A0AAV3KBX9_9GAMM</name>
<dbReference type="PANTHER" id="PTHR45947:SF3">
    <property type="entry name" value="SULFOQUINOVOSYL TRANSFERASE SQD2"/>
    <property type="match status" value="1"/>
</dbReference>
<dbReference type="Gene3D" id="3.40.50.2000">
    <property type="entry name" value="Glycogen Phosphorylase B"/>
    <property type="match status" value="2"/>
</dbReference>
<feature type="domain" description="Glycosyltransferase subfamily 4-like N-terminal" evidence="1">
    <location>
        <begin position="15"/>
        <end position="207"/>
    </location>
</feature>
<dbReference type="RefSeq" id="WP_022632756.1">
    <property type="nucleotide sequence ID" value="NZ_AMWE01000002.1"/>
</dbReference>
<dbReference type="Pfam" id="PF13692">
    <property type="entry name" value="Glyco_trans_1_4"/>
    <property type="match status" value="1"/>
</dbReference>
<dbReference type="EMBL" id="AMWE01000002">
    <property type="protein sequence ID" value="ERO58125.1"/>
    <property type="molecule type" value="Genomic_DNA"/>
</dbReference>
<protein>
    <submittedName>
        <fullName evidence="2">Alpha-1,4-glucosyltransferase Cps9vL</fullName>
    </submittedName>
</protein>
<evidence type="ECO:0000313" key="3">
    <source>
        <dbReference type="Proteomes" id="UP000017142"/>
    </source>
</evidence>
<comment type="caution">
    <text evidence="2">The sequence shown here is derived from an EMBL/GenBank/DDBJ whole genome shotgun (WGS) entry which is preliminary data.</text>
</comment>
<dbReference type="InterPro" id="IPR028098">
    <property type="entry name" value="Glyco_trans_4-like_N"/>
</dbReference>
<sequence length="388" mass="44016">MKIMIINTLYHPYKVGGAEVSVQLLAETLVQRGHQVQVLCLTPDPQRSEQVINGVSVCYLPLANSYWPFDGQKHSSSQKIRWHLKDYYNRDMRMVVMHEIQAFSPDIVHTNNIAGFSVSVWSAAKACGVKILHTSRDYYLFHHNSTLFSAGQNQDPDAAGIRLMSAMKKRFSRLVDGYVGISQFICEMHREAGFFPNAHHAFIYNTVPAVDDDGEREPVEDDVRRIGFIGKFSPEKGFDDFCALARHYRNRSGYVFYAAGRITQDNPLVEEARQSGVILLGFVSLEDFMRRVDVVVLPIKWHEPFGRVVVESIFHGKVVLTNRMGGVGELAALLPNIYFMEETSVDEEVEKHAEPLCPDMLAHFTPDRVAQEYEQAYNNVLALNTQRG</sequence>
<proteinExistence type="predicted"/>
<gene>
    <name evidence="2" type="ORF">A544_1300</name>
</gene>
<dbReference type="PANTHER" id="PTHR45947">
    <property type="entry name" value="SULFOQUINOVOSYL TRANSFERASE SQD2"/>
    <property type="match status" value="1"/>
</dbReference>
<dbReference type="GO" id="GO:0016757">
    <property type="term" value="F:glycosyltransferase activity"/>
    <property type="evidence" value="ECO:0007669"/>
    <property type="project" value="TreeGrafter"/>
</dbReference>
<reference evidence="3" key="1">
    <citation type="journal article" date="2013" name="Diversity">
        <title>Genome Sequence of Dickeya solani, a New soft Rot Pathogen of Potato, Suggests its Emergence May Be Related to a Novel Combination of Non-Ribosomal Peptide/Polyketide Synthetase Clusters.</title>
        <authorList>
            <person name="Garlant L."/>
            <person name="Koskinen P."/>
            <person name="Rouhiainen L."/>
            <person name="Laine P."/>
            <person name="Paulin L."/>
            <person name="Auvinen P."/>
            <person name="Holm L."/>
            <person name="Pirhonen M."/>
        </authorList>
    </citation>
    <scope>NUCLEOTIDE SEQUENCE [LARGE SCALE GENOMIC DNA]</scope>
    <source>
        <strain evidence="3">D s0432-1</strain>
    </source>
</reference>